<reference evidence="11" key="1">
    <citation type="journal article" date="2019" name="Toxins">
        <title>The dual prey-inactivation strategy of spiders-in-depth venomic analysis of Cupiennius salei.</title>
        <authorList>
            <person name="Kuhn-Nentwig L."/>
            <person name="Langenegger N."/>
            <person name="Heller M."/>
            <person name="Koua D."/>
            <person name="Nentwig W."/>
        </authorList>
    </citation>
    <scope>NUCLEOTIDE SEQUENCE</scope>
    <source>
        <tissue evidence="11">Venom gland</tissue>
    </source>
</reference>
<keyword evidence="8" id="KW-1015">Disulfide bond</keyword>
<evidence type="ECO:0000256" key="10">
    <source>
        <dbReference type="SAM" id="SignalP"/>
    </source>
</evidence>
<keyword evidence="6" id="KW-0528">Neurotoxin</keyword>
<organism evidence="11">
    <name type="scientific">Cupiennius salei</name>
    <name type="common">American wandering spider</name>
    <dbReference type="NCBI Taxonomy" id="6928"/>
    <lineage>
        <taxon>Eukaryota</taxon>
        <taxon>Metazoa</taxon>
        <taxon>Ecdysozoa</taxon>
        <taxon>Arthropoda</taxon>
        <taxon>Chelicerata</taxon>
        <taxon>Arachnida</taxon>
        <taxon>Araneae</taxon>
        <taxon>Araneomorphae</taxon>
        <taxon>Entelegynae</taxon>
        <taxon>Lycosoidea</taxon>
        <taxon>Ctenidae</taxon>
        <taxon>Cupiennius</taxon>
    </lineage>
</organism>
<keyword evidence="3" id="KW-0964">Secreted</keyword>
<protein>
    <submittedName>
        <fullName evidence="11">Toxin 10 isoform b</fullName>
    </submittedName>
</protein>
<dbReference type="GO" id="GO:0044218">
    <property type="term" value="C:other organism cell membrane"/>
    <property type="evidence" value="ECO:0007669"/>
    <property type="project" value="UniProtKB-KW"/>
</dbReference>
<dbReference type="InterPro" id="IPR011142">
    <property type="entry name" value="Spider_toxin_CSTX_Knottin_CS"/>
</dbReference>
<proteinExistence type="evidence at transcript level"/>
<evidence type="ECO:0000256" key="6">
    <source>
        <dbReference type="ARBA" id="ARBA00022699"/>
    </source>
</evidence>
<evidence type="ECO:0000256" key="2">
    <source>
        <dbReference type="ARBA" id="ARBA00004613"/>
    </source>
</evidence>
<dbReference type="GO" id="GO:0090729">
    <property type="term" value="F:toxin activity"/>
    <property type="evidence" value="ECO:0007669"/>
    <property type="project" value="UniProtKB-KW"/>
</dbReference>
<evidence type="ECO:0000256" key="8">
    <source>
        <dbReference type="ARBA" id="ARBA00023157"/>
    </source>
</evidence>
<dbReference type="PROSITE" id="PS60029">
    <property type="entry name" value="SPIDER_CSTX"/>
    <property type="match status" value="1"/>
</dbReference>
<accession>A0A4Y5UGJ7</accession>
<dbReference type="AlphaFoldDB" id="A0A4Y5UGJ7"/>
<keyword evidence="10" id="KW-0732">Signal</keyword>
<keyword evidence="4" id="KW-1052">Target cell membrane</keyword>
<keyword evidence="7" id="KW-0472">Membrane</keyword>
<evidence type="ECO:0000256" key="3">
    <source>
        <dbReference type="ARBA" id="ARBA00022525"/>
    </source>
</evidence>
<evidence type="ECO:0000256" key="4">
    <source>
        <dbReference type="ARBA" id="ARBA00022537"/>
    </source>
</evidence>
<feature type="signal peptide" evidence="10">
    <location>
        <begin position="1"/>
        <end position="20"/>
    </location>
</feature>
<evidence type="ECO:0000256" key="1">
    <source>
        <dbReference type="ARBA" id="ARBA00004175"/>
    </source>
</evidence>
<dbReference type="EMBL" id="MH754562">
    <property type="protein sequence ID" value="QDC23097.1"/>
    <property type="molecule type" value="mRNA"/>
</dbReference>
<name>A0A4Y5UGJ7_CUPSA</name>
<evidence type="ECO:0000313" key="11">
    <source>
        <dbReference type="EMBL" id="QDC23097.1"/>
    </source>
</evidence>
<comment type="subcellular location">
    <subcellularLocation>
        <location evidence="2">Secreted</location>
    </subcellularLocation>
    <subcellularLocation>
        <location evidence="1">Target cell membrane</location>
    </subcellularLocation>
</comment>
<evidence type="ECO:0000256" key="5">
    <source>
        <dbReference type="ARBA" id="ARBA00022656"/>
    </source>
</evidence>
<evidence type="ECO:0000256" key="9">
    <source>
        <dbReference type="ARBA" id="ARBA00023298"/>
    </source>
</evidence>
<keyword evidence="5" id="KW-0800">Toxin</keyword>
<evidence type="ECO:0000256" key="7">
    <source>
        <dbReference type="ARBA" id="ARBA00023136"/>
    </source>
</evidence>
<dbReference type="Pfam" id="PF10530">
    <property type="entry name" value="Toxin_35"/>
    <property type="match status" value="1"/>
</dbReference>
<feature type="chain" id="PRO_5021461184" evidence="10">
    <location>
        <begin position="21"/>
        <end position="116"/>
    </location>
</feature>
<sequence precursor="true">MKVLVIFAVLSLVIFSNCSAETDEDFFGEESFEADDIIPFIAKEQVRKDKENCIGKHHECTNDRDNCCKGKLFRYQCQCFKVIDGKKETERCACVTPLHYKMAEMAVSVFKKMFKN</sequence>
<keyword evidence="9" id="KW-1053">Target membrane</keyword>
<dbReference type="InterPro" id="IPR019553">
    <property type="entry name" value="Spider_toxin_CSTX_knottin"/>
</dbReference>
<dbReference type="GO" id="GO:0005576">
    <property type="term" value="C:extracellular region"/>
    <property type="evidence" value="ECO:0007669"/>
    <property type="project" value="UniProtKB-SubCell"/>
</dbReference>